<dbReference type="InterPro" id="IPR029787">
    <property type="entry name" value="Nucleotide_cyclase"/>
</dbReference>
<dbReference type="InterPro" id="IPR019734">
    <property type="entry name" value="TPR_rpt"/>
</dbReference>
<dbReference type="PROSITE" id="PS50887">
    <property type="entry name" value="GGDEF"/>
    <property type="match status" value="1"/>
</dbReference>
<reference evidence="6 7" key="1">
    <citation type="submission" date="2018-12" db="EMBL/GenBank/DDBJ databases">
        <title>Vibrio sp. isolated from China Sea.</title>
        <authorList>
            <person name="Li Y."/>
        </authorList>
    </citation>
    <scope>NUCLEOTIDE SEQUENCE [LARGE SCALE GENOMIC DNA]</scope>
    <source>
        <strain evidence="6 7">BEI207</strain>
    </source>
</reference>
<dbReference type="InterPro" id="IPR050469">
    <property type="entry name" value="Diguanylate_Cyclase"/>
</dbReference>
<dbReference type="EC" id="2.7.7.65" evidence="1"/>
<keyword evidence="7" id="KW-1185">Reference proteome</keyword>
<dbReference type="PANTHER" id="PTHR45138:SF9">
    <property type="entry name" value="DIGUANYLATE CYCLASE DGCM-RELATED"/>
    <property type="match status" value="1"/>
</dbReference>
<sequence length="648" mass="74252">MSRFFKLLSIAIVAFFFLSLYLFRPFSGSEQAPVISEPLEPFEPDTFVAKTDYGRELVELRDLSRSKPKQAMARLSIQHSQLWRLEEPIETAYRYMIMVNVSLHMQNNEKVTYYNQLLLDLAEKENIEWILASALVEQSIEHAKHGEPKLGLEKILKAKEIAKRIRYENLLVKIYNTAGALHNEISDYVSAQNYFHKGIELGKRYPEHIYNSKLLSNMGFLYVQLEEWQQAKRFFDRSLESYLRSNLVENGVPLILYGNLVYVHYRLNEPVEARIAYDNLISYLNDASPTRQKLIATKALAYAEKAEGNLEKALATAMTCTEGSESESFPSEHAQCLLLQAEIALSMGDTEKAVSLGQESQQFFETMGARNWLIAVYRFLSDAYDKQGNATLALDMYKRYYQNEKELLFDRRQSELYLVEEKFANKQLVQERDLLDAQSRLDELSMEKQKLRNRVLLLMSVVCIGLLIFMAYRSIEYVRKNRELSAISTTDPLTGLKNRRYYEQWAKEQADNESLYTLAVVDLDKFKSINDTYGHDVGDDVLVETANRLQAAAPEGSHIIRWGGEEFTCLVPYSSKQKSDLDNIRQAIAGQPIETKFGDIAASITVGAVGPIKAEQLSHNNDLFAEADEALYQGKNEGRNRVIYKQSA</sequence>
<proteinExistence type="predicted"/>
<gene>
    <name evidence="6" type="ORF">EJ063_02470</name>
</gene>
<evidence type="ECO:0000313" key="7">
    <source>
        <dbReference type="Proteomes" id="UP000268973"/>
    </source>
</evidence>
<dbReference type="SMART" id="SM00028">
    <property type="entry name" value="TPR"/>
    <property type="match status" value="3"/>
</dbReference>
<dbReference type="Gene3D" id="1.25.40.10">
    <property type="entry name" value="Tetratricopeptide repeat domain"/>
    <property type="match status" value="3"/>
</dbReference>
<dbReference type="EMBL" id="RXZH01000001">
    <property type="protein sequence ID" value="RTZ17670.1"/>
    <property type="molecule type" value="Genomic_DNA"/>
</dbReference>
<dbReference type="RefSeq" id="WP_126572421.1">
    <property type="nucleotide sequence ID" value="NZ_RXZH01000001.1"/>
</dbReference>
<dbReference type="Proteomes" id="UP000268973">
    <property type="component" value="Unassembled WGS sequence"/>
</dbReference>
<dbReference type="Gene3D" id="3.30.70.270">
    <property type="match status" value="1"/>
</dbReference>
<dbReference type="NCBIfam" id="TIGR00254">
    <property type="entry name" value="GGDEF"/>
    <property type="match status" value="1"/>
</dbReference>
<evidence type="ECO:0000256" key="4">
    <source>
        <dbReference type="SAM" id="Phobius"/>
    </source>
</evidence>
<comment type="caution">
    <text evidence="6">The sequence shown here is derived from an EMBL/GenBank/DDBJ whole genome shotgun (WGS) entry which is preliminary data.</text>
</comment>
<evidence type="ECO:0000256" key="1">
    <source>
        <dbReference type="ARBA" id="ARBA00012528"/>
    </source>
</evidence>
<protein>
    <recommendedName>
        <fullName evidence="1">diguanylate cyclase</fullName>
        <ecNumber evidence="1">2.7.7.65</ecNumber>
    </recommendedName>
</protein>
<organism evidence="6 7">
    <name type="scientific">Vibrio aquaticus</name>
    <dbReference type="NCBI Taxonomy" id="2496559"/>
    <lineage>
        <taxon>Bacteria</taxon>
        <taxon>Pseudomonadati</taxon>
        <taxon>Pseudomonadota</taxon>
        <taxon>Gammaproteobacteria</taxon>
        <taxon>Vibrionales</taxon>
        <taxon>Vibrionaceae</taxon>
        <taxon>Vibrio</taxon>
    </lineage>
</organism>
<dbReference type="CDD" id="cd01949">
    <property type="entry name" value="GGDEF"/>
    <property type="match status" value="1"/>
</dbReference>
<dbReference type="InterPro" id="IPR000160">
    <property type="entry name" value="GGDEF_dom"/>
</dbReference>
<keyword evidence="4" id="KW-0472">Membrane</keyword>
<evidence type="ECO:0000256" key="3">
    <source>
        <dbReference type="PROSITE-ProRule" id="PRU00339"/>
    </source>
</evidence>
<dbReference type="SMART" id="SM00267">
    <property type="entry name" value="GGDEF"/>
    <property type="match status" value="1"/>
</dbReference>
<dbReference type="SUPFAM" id="SSF55073">
    <property type="entry name" value="Nucleotide cyclase"/>
    <property type="match status" value="1"/>
</dbReference>
<feature type="repeat" description="TPR" evidence="3">
    <location>
        <begin position="212"/>
        <end position="245"/>
    </location>
</feature>
<dbReference type="OrthoDB" id="6191081at2"/>
<dbReference type="Pfam" id="PF00990">
    <property type="entry name" value="GGDEF"/>
    <property type="match status" value="1"/>
</dbReference>
<accession>A0A3S0P8G0</accession>
<dbReference type="InterPro" id="IPR011990">
    <property type="entry name" value="TPR-like_helical_dom_sf"/>
</dbReference>
<keyword evidence="4" id="KW-0812">Transmembrane</keyword>
<keyword evidence="4" id="KW-1133">Transmembrane helix</keyword>
<comment type="catalytic activity">
    <reaction evidence="2">
        <text>2 GTP = 3',3'-c-di-GMP + 2 diphosphate</text>
        <dbReference type="Rhea" id="RHEA:24898"/>
        <dbReference type="ChEBI" id="CHEBI:33019"/>
        <dbReference type="ChEBI" id="CHEBI:37565"/>
        <dbReference type="ChEBI" id="CHEBI:58805"/>
        <dbReference type="EC" id="2.7.7.65"/>
    </reaction>
</comment>
<dbReference type="InterPro" id="IPR043128">
    <property type="entry name" value="Rev_trsase/Diguanyl_cyclase"/>
</dbReference>
<name>A0A3S0P8G0_9VIBR</name>
<evidence type="ECO:0000256" key="2">
    <source>
        <dbReference type="ARBA" id="ARBA00034247"/>
    </source>
</evidence>
<evidence type="ECO:0000313" key="6">
    <source>
        <dbReference type="EMBL" id="RTZ17670.1"/>
    </source>
</evidence>
<keyword evidence="3" id="KW-0802">TPR repeat</keyword>
<feature type="transmembrane region" description="Helical" evidence="4">
    <location>
        <begin position="455"/>
        <end position="472"/>
    </location>
</feature>
<dbReference type="GO" id="GO:0052621">
    <property type="term" value="F:diguanylate cyclase activity"/>
    <property type="evidence" value="ECO:0007669"/>
    <property type="project" value="UniProtKB-EC"/>
</dbReference>
<evidence type="ECO:0000259" key="5">
    <source>
        <dbReference type="PROSITE" id="PS50887"/>
    </source>
</evidence>
<dbReference type="PANTHER" id="PTHR45138">
    <property type="entry name" value="REGULATORY COMPONENTS OF SENSORY TRANSDUCTION SYSTEM"/>
    <property type="match status" value="1"/>
</dbReference>
<feature type="domain" description="GGDEF" evidence="5">
    <location>
        <begin position="514"/>
        <end position="647"/>
    </location>
</feature>
<dbReference type="SUPFAM" id="SSF48452">
    <property type="entry name" value="TPR-like"/>
    <property type="match status" value="2"/>
</dbReference>
<dbReference type="PROSITE" id="PS50005">
    <property type="entry name" value="TPR"/>
    <property type="match status" value="1"/>
</dbReference>
<dbReference type="AlphaFoldDB" id="A0A3S0P8G0"/>